<dbReference type="EMBL" id="SOII01000151">
    <property type="protein sequence ID" value="TET85174.1"/>
    <property type="molecule type" value="Genomic_DNA"/>
</dbReference>
<evidence type="ECO:0000313" key="2">
    <source>
        <dbReference type="EMBL" id="TET85174.1"/>
    </source>
</evidence>
<evidence type="ECO:0000313" key="3">
    <source>
        <dbReference type="Proteomes" id="UP000315669"/>
    </source>
</evidence>
<dbReference type="PANTHER" id="PTHR41248">
    <property type="entry name" value="NORD PROTEIN"/>
    <property type="match status" value="1"/>
</dbReference>
<feature type="non-terminal residue" evidence="2">
    <location>
        <position position="627"/>
    </location>
</feature>
<dbReference type="PANTHER" id="PTHR41248:SF1">
    <property type="entry name" value="NORD PROTEIN"/>
    <property type="match status" value="1"/>
</dbReference>
<organism evidence="2 3">
    <name type="scientific">Aerophobetes bacterium</name>
    <dbReference type="NCBI Taxonomy" id="2030807"/>
    <lineage>
        <taxon>Bacteria</taxon>
        <taxon>Candidatus Aerophobota</taxon>
    </lineage>
</organism>
<gene>
    <name evidence="2" type="ORF">E3J32_02085</name>
</gene>
<sequence>MALCQKIEPELKRVIDFRIEDGASERHPLVFDKKTFFPLISGPAIYTDGEKIHLPTQFKLALTDSDNEIMIASAVRHESDHIKEFIKLNQEFHPDKEYDPKSINRFLEDFFLKEKFKENPTLAHEIFNIVEDNRIDRKARGELPGLARFSKEKEKPIYLNRRPSPKYLMKKKKGLSAFREFFLQKTLLDETIDEVPPQYNNLLNECVSIARSAENKDIHASLEATEKIYVKFKENFDIKQPMSQLPPFAGRGHSRMSPGVPKKYKGSVKPREGREEDKKRRSAQDRKERKTSSEKEEQQKKISPKKKAKKNQPEESIPDEHKEKKPRFKKEKESEKQDKREKRQKEKEKIDSTSEKDKLSYWIGSGYFRKIVPKPSPGVNIAIPQGSRIDIETAHKTIEKYNGEIRAIESYFKRLEERYRGKKKARAGEEINIGEYVQAELEYEATGVRPNKKMFRKRARIKKKAAWAILADISSSTAFGFGYRIIDYIKDALLIQGEALNYSGYPFGIFAFHSGGILFREIRNYKDTVYTIKDFKENYGEENRGRIMSLSPYGGTLMVNAIKYISDNLKKVEGIPKGFSIITDGEPDTPGQVRDILKSLQEDGILPFLFVIGAEHEKCAKFLIDDY</sequence>
<feature type="region of interest" description="Disordered" evidence="1">
    <location>
        <begin position="241"/>
        <end position="355"/>
    </location>
</feature>
<protein>
    <recommendedName>
        <fullName evidence="4">VWFA domain-containing protein</fullName>
    </recommendedName>
</protein>
<feature type="compositionally biased region" description="Basic and acidic residues" evidence="1">
    <location>
        <begin position="269"/>
        <end position="300"/>
    </location>
</feature>
<dbReference type="Proteomes" id="UP000315669">
    <property type="component" value="Unassembled WGS sequence"/>
</dbReference>
<proteinExistence type="predicted"/>
<evidence type="ECO:0008006" key="4">
    <source>
        <dbReference type="Google" id="ProtNLM"/>
    </source>
</evidence>
<accession>A0A523Y0Y0</accession>
<dbReference type="AlphaFoldDB" id="A0A523Y0Y0"/>
<comment type="caution">
    <text evidence="2">The sequence shown here is derived from an EMBL/GenBank/DDBJ whole genome shotgun (WGS) entry which is preliminary data.</text>
</comment>
<dbReference type="InterPro" id="IPR051928">
    <property type="entry name" value="NorD/CobT"/>
</dbReference>
<dbReference type="Gene3D" id="3.40.50.410">
    <property type="entry name" value="von Willebrand factor, type A domain"/>
    <property type="match status" value="1"/>
</dbReference>
<name>A0A523Y0Y0_UNCAE</name>
<dbReference type="SUPFAM" id="SSF53300">
    <property type="entry name" value="vWA-like"/>
    <property type="match status" value="1"/>
</dbReference>
<reference evidence="2 3" key="1">
    <citation type="submission" date="2019-03" db="EMBL/GenBank/DDBJ databases">
        <title>Metabolic potential of uncultured bacteria and archaea associated with petroleum seepage in deep-sea sediments.</title>
        <authorList>
            <person name="Dong X."/>
            <person name="Hubert C."/>
        </authorList>
    </citation>
    <scope>NUCLEOTIDE SEQUENCE [LARGE SCALE GENOMIC DNA]</scope>
    <source>
        <strain evidence="2">E29_bin25</strain>
    </source>
</reference>
<evidence type="ECO:0000256" key="1">
    <source>
        <dbReference type="SAM" id="MobiDB-lite"/>
    </source>
</evidence>
<feature type="compositionally biased region" description="Basic and acidic residues" evidence="1">
    <location>
        <begin position="330"/>
        <end position="355"/>
    </location>
</feature>
<dbReference type="InterPro" id="IPR036465">
    <property type="entry name" value="vWFA_dom_sf"/>
</dbReference>